<dbReference type="FunFam" id="1.10.10.10:FF:000001">
    <property type="entry name" value="LysR family transcriptional regulator"/>
    <property type="match status" value="1"/>
</dbReference>
<gene>
    <name evidence="6" type="ORF">AB5J52_15125</name>
</gene>
<dbReference type="AlphaFoldDB" id="A0AB39QMJ6"/>
<sequence length="307" mass="33626">MDTTRLRVFREVTRQGSFTAAADVLHISQPAVSQHVAKLEQELGCRLLERSSRRVRPTLAGEVFLRHVESLLAGLDDARRELAALTRSDCGQLRLTAFPSAVATFVPSAMGAFRAAFPKVRTALTEADPPIALARLLAGDTDLAVVYDYPLVGAPVDPRFDQSLIVADSMAVAVRADSAFAAHVWSARPGRRSGARAVRRSRVWRVAPICSHPDAGANPRIRSNPYTTSLDATVGPEPQRVGREIRCAKVPFLSPNWVDVGSRGFEVLLKGAQGPNRGHKERHGSTRTVQSRHRLMQLTCENAMDRR</sequence>
<dbReference type="GO" id="GO:0003677">
    <property type="term" value="F:DNA binding"/>
    <property type="evidence" value="ECO:0007669"/>
    <property type="project" value="UniProtKB-KW"/>
</dbReference>
<accession>A0AB39QMJ6</accession>
<dbReference type="InterPro" id="IPR036390">
    <property type="entry name" value="WH_DNA-bd_sf"/>
</dbReference>
<organism evidence="6">
    <name type="scientific">Streptomyces sp. R39</name>
    <dbReference type="NCBI Taxonomy" id="3238631"/>
    <lineage>
        <taxon>Bacteria</taxon>
        <taxon>Bacillati</taxon>
        <taxon>Actinomycetota</taxon>
        <taxon>Actinomycetes</taxon>
        <taxon>Kitasatosporales</taxon>
        <taxon>Streptomycetaceae</taxon>
        <taxon>Streptomyces</taxon>
    </lineage>
</organism>
<dbReference type="RefSeq" id="WP_369222615.1">
    <property type="nucleotide sequence ID" value="NZ_CP163441.1"/>
</dbReference>
<evidence type="ECO:0000259" key="5">
    <source>
        <dbReference type="PROSITE" id="PS50931"/>
    </source>
</evidence>
<evidence type="ECO:0000256" key="4">
    <source>
        <dbReference type="ARBA" id="ARBA00023163"/>
    </source>
</evidence>
<dbReference type="InterPro" id="IPR050950">
    <property type="entry name" value="HTH-type_LysR_regulators"/>
</dbReference>
<proteinExistence type="inferred from homology"/>
<feature type="domain" description="HTH lysR-type" evidence="5">
    <location>
        <begin position="1"/>
        <end position="58"/>
    </location>
</feature>
<name>A0AB39QMJ6_9ACTN</name>
<dbReference type="PRINTS" id="PR00039">
    <property type="entry name" value="HTHLYSR"/>
</dbReference>
<dbReference type="InterPro" id="IPR036388">
    <property type="entry name" value="WH-like_DNA-bd_sf"/>
</dbReference>
<evidence type="ECO:0000256" key="3">
    <source>
        <dbReference type="ARBA" id="ARBA00023125"/>
    </source>
</evidence>
<comment type="similarity">
    <text evidence="1">Belongs to the LysR transcriptional regulatory family.</text>
</comment>
<dbReference type="SUPFAM" id="SSF46785">
    <property type="entry name" value="Winged helix' DNA-binding domain"/>
    <property type="match status" value="1"/>
</dbReference>
<evidence type="ECO:0000256" key="2">
    <source>
        <dbReference type="ARBA" id="ARBA00023015"/>
    </source>
</evidence>
<reference evidence="6" key="1">
    <citation type="submission" date="2024-07" db="EMBL/GenBank/DDBJ databases">
        <authorList>
            <person name="Yu S.T."/>
        </authorList>
    </citation>
    <scope>NUCLEOTIDE SEQUENCE</scope>
    <source>
        <strain evidence="6">R39</strain>
    </source>
</reference>
<dbReference type="Gene3D" id="1.10.10.10">
    <property type="entry name" value="Winged helix-like DNA-binding domain superfamily/Winged helix DNA-binding domain"/>
    <property type="match status" value="1"/>
</dbReference>
<keyword evidence="4" id="KW-0804">Transcription</keyword>
<dbReference type="PANTHER" id="PTHR30419:SF8">
    <property type="entry name" value="NITROGEN ASSIMILATION TRANSCRIPTIONAL ACTIVATOR-RELATED"/>
    <property type="match status" value="1"/>
</dbReference>
<keyword evidence="3" id="KW-0238">DNA-binding</keyword>
<evidence type="ECO:0000313" key="6">
    <source>
        <dbReference type="EMBL" id="XDQ43488.1"/>
    </source>
</evidence>
<dbReference type="PANTHER" id="PTHR30419">
    <property type="entry name" value="HTH-TYPE TRANSCRIPTIONAL REGULATOR YBHD"/>
    <property type="match status" value="1"/>
</dbReference>
<protein>
    <submittedName>
        <fullName evidence="6">LysR family transcriptional regulator</fullName>
    </submittedName>
</protein>
<evidence type="ECO:0000256" key="1">
    <source>
        <dbReference type="ARBA" id="ARBA00009437"/>
    </source>
</evidence>
<dbReference type="Pfam" id="PF00126">
    <property type="entry name" value="HTH_1"/>
    <property type="match status" value="1"/>
</dbReference>
<dbReference type="Pfam" id="PF03466">
    <property type="entry name" value="LysR_substrate"/>
    <property type="match status" value="1"/>
</dbReference>
<dbReference type="InterPro" id="IPR000847">
    <property type="entry name" value="LysR_HTH_N"/>
</dbReference>
<dbReference type="InterPro" id="IPR005119">
    <property type="entry name" value="LysR_subst-bd"/>
</dbReference>
<dbReference type="EMBL" id="CP163441">
    <property type="protein sequence ID" value="XDQ43488.1"/>
    <property type="molecule type" value="Genomic_DNA"/>
</dbReference>
<dbReference type="PROSITE" id="PS50931">
    <property type="entry name" value="HTH_LYSR"/>
    <property type="match status" value="1"/>
</dbReference>
<dbReference type="GO" id="GO:0003700">
    <property type="term" value="F:DNA-binding transcription factor activity"/>
    <property type="evidence" value="ECO:0007669"/>
    <property type="project" value="InterPro"/>
</dbReference>
<dbReference type="Gene3D" id="3.40.190.10">
    <property type="entry name" value="Periplasmic binding protein-like II"/>
    <property type="match status" value="1"/>
</dbReference>
<dbReference type="SUPFAM" id="SSF53850">
    <property type="entry name" value="Periplasmic binding protein-like II"/>
    <property type="match status" value="1"/>
</dbReference>
<keyword evidence="2" id="KW-0805">Transcription regulation</keyword>
<dbReference type="GO" id="GO:0005829">
    <property type="term" value="C:cytosol"/>
    <property type="evidence" value="ECO:0007669"/>
    <property type="project" value="TreeGrafter"/>
</dbReference>